<reference evidence="2 3" key="1">
    <citation type="submission" date="2022-06" db="EMBL/GenBank/DDBJ databases">
        <title>Genomic Encyclopedia of Archaeal and Bacterial Type Strains, Phase II (KMG-II): from individual species to whole genera.</title>
        <authorList>
            <person name="Goeker M."/>
        </authorList>
    </citation>
    <scope>NUCLEOTIDE SEQUENCE [LARGE SCALE GENOMIC DNA]</scope>
    <source>
        <strain evidence="2 3">DSM 44255</strain>
    </source>
</reference>
<organism evidence="2 3">
    <name type="scientific">Actinokineospora diospyrosa</name>
    <dbReference type="NCBI Taxonomy" id="103728"/>
    <lineage>
        <taxon>Bacteria</taxon>
        <taxon>Bacillati</taxon>
        <taxon>Actinomycetota</taxon>
        <taxon>Actinomycetes</taxon>
        <taxon>Pseudonocardiales</taxon>
        <taxon>Pseudonocardiaceae</taxon>
        <taxon>Actinokineospora</taxon>
    </lineage>
</organism>
<proteinExistence type="predicted"/>
<name>A0ABT1IJC1_9PSEU</name>
<protein>
    <submittedName>
        <fullName evidence="2">Uncharacterized protein, UPF0548 family</fullName>
    </submittedName>
</protein>
<keyword evidence="3" id="KW-1185">Reference proteome</keyword>
<dbReference type="InterPro" id="IPR018960">
    <property type="entry name" value="DUF1990"/>
</dbReference>
<dbReference type="EMBL" id="JAMTCO010000013">
    <property type="protein sequence ID" value="MCP2272631.1"/>
    <property type="molecule type" value="Genomic_DNA"/>
</dbReference>
<dbReference type="Proteomes" id="UP001205185">
    <property type="component" value="Unassembled WGS sequence"/>
</dbReference>
<evidence type="ECO:0000259" key="1">
    <source>
        <dbReference type="Pfam" id="PF09348"/>
    </source>
</evidence>
<evidence type="ECO:0000313" key="3">
    <source>
        <dbReference type="Proteomes" id="UP001205185"/>
    </source>
</evidence>
<dbReference type="Pfam" id="PF09348">
    <property type="entry name" value="DUF1990"/>
    <property type="match status" value="1"/>
</dbReference>
<feature type="domain" description="DUF1990" evidence="1">
    <location>
        <begin position="28"/>
        <end position="188"/>
    </location>
</feature>
<sequence>MVRIRRFSDPEMLLAELVGRRINYAVAEVGPGWYRDDHRRILGYEEVGPPIPGGLFTRAVELVRGYEFAPPELIRGYFRQGSLLLGRDMVLEGCFCGVRFLMGVRVTAVLDSVDAQVSRWGWAYETLDGHLERGRVDYEVGKDHVTGAVEFRAHSYSRPSHEAHPILRFGWAIFGRRVQLRFYRRVGEQMAALTADRPITVAPTVQARLSRPGLTIIDGGRRTPPMTSSSGA</sequence>
<accession>A0ABT1IJC1</accession>
<evidence type="ECO:0000313" key="2">
    <source>
        <dbReference type="EMBL" id="MCP2272631.1"/>
    </source>
</evidence>
<gene>
    <name evidence="2" type="ORF">LV75_005157</name>
</gene>
<comment type="caution">
    <text evidence="2">The sequence shown here is derived from an EMBL/GenBank/DDBJ whole genome shotgun (WGS) entry which is preliminary data.</text>
</comment>